<dbReference type="InterPro" id="IPR027396">
    <property type="entry name" value="DsrEFH-like"/>
</dbReference>
<proteinExistence type="predicted"/>
<dbReference type="Proteomes" id="UP000076234">
    <property type="component" value="Chromosome"/>
</dbReference>
<keyword evidence="1" id="KW-0732">Signal</keyword>
<sequence>MSPSRPLALAFAVAGLALLSPLHAADMGKASPDPMASFHSGTAIPAFGKVASVTDADMRIPPGTEFHIAFDVATAKEATLNRTLESAARFLNMQVEAGVPAERIHLAIVVHGPATFDVAGAEAYGRKYPSAENPNAALVDALIKAGVRVIVCGQSAAGQGVKKTDLLPGVELALSAMTAHALLQQQGYTLNPF</sequence>
<evidence type="ECO:0000256" key="1">
    <source>
        <dbReference type="SAM" id="SignalP"/>
    </source>
</evidence>
<dbReference type="SUPFAM" id="SSF75169">
    <property type="entry name" value="DsrEFH-like"/>
    <property type="match status" value="1"/>
</dbReference>
<dbReference type="InterPro" id="IPR003787">
    <property type="entry name" value="Sulphur_relay_DsrE/F-like"/>
</dbReference>
<reference evidence="3" key="1">
    <citation type="submission" date="2015-11" db="EMBL/GenBank/DDBJ databases">
        <title>Complete genome sequence of a polyethylene glycol-degrading strain Sphingopyxis terrae strain 203-1 (NBRC 15098).</title>
        <authorList>
            <person name="Yoshiyuki O."/>
            <person name="Shouta N."/>
            <person name="Nagata Y."/>
            <person name="Numata M."/>
            <person name="Tsuchikane K."/>
            <person name="Hosoyama A."/>
            <person name="Yamazoe A."/>
            <person name="Tsuda M."/>
            <person name="Fujita N."/>
            <person name="Kawai F."/>
        </authorList>
    </citation>
    <scope>NUCLEOTIDE SEQUENCE [LARGE SCALE GENOMIC DNA]</scope>
    <source>
        <strain evidence="3">203-1</strain>
    </source>
</reference>
<dbReference type="RefSeq" id="WP_062900743.1">
    <property type="nucleotide sequence ID" value="NZ_CP013342.1"/>
</dbReference>
<name>A0A142VV70_9SPHN</name>
<dbReference type="Gene3D" id="3.40.1260.10">
    <property type="entry name" value="DsrEFH-like"/>
    <property type="match status" value="1"/>
</dbReference>
<dbReference type="Pfam" id="PF02635">
    <property type="entry name" value="DsrE"/>
    <property type="match status" value="1"/>
</dbReference>
<dbReference type="EMBL" id="CP013342">
    <property type="protein sequence ID" value="AMU93631.1"/>
    <property type="molecule type" value="Genomic_DNA"/>
</dbReference>
<dbReference type="KEGG" id="ster:AOA14_03300"/>
<feature type="signal peptide" evidence="1">
    <location>
        <begin position="1"/>
        <end position="24"/>
    </location>
</feature>
<evidence type="ECO:0000313" key="2">
    <source>
        <dbReference type="EMBL" id="AMU93631.1"/>
    </source>
</evidence>
<evidence type="ECO:0000313" key="3">
    <source>
        <dbReference type="Proteomes" id="UP000076234"/>
    </source>
</evidence>
<organism evidence="2 3">
    <name type="scientific">Sphingopyxis terrae subsp. terrae NBRC 15098</name>
    <dbReference type="NCBI Taxonomy" id="1219058"/>
    <lineage>
        <taxon>Bacteria</taxon>
        <taxon>Pseudomonadati</taxon>
        <taxon>Pseudomonadota</taxon>
        <taxon>Alphaproteobacteria</taxon>
        <taxon>Sphingomonadales</taxon>
        <taxon>Sphingomonadaceae</taxon>
        <taxon>Sphingopyxis</taxon>
    </lineage>
</organism>
<dbReference type="AlphaFoldDB" id="A0A142VV70"/>
<reference evidence="2 3" key="2">
    <citation type="journal article" date="2016" name="Genome Announc.">
        <title>Complete Genome Sequence of Sphingopyxis terrae Strain 203-1 (NBRC 111660), a Polyethylene Glycol Degrader.</title>
        <authorList>
            <person name="Ohtsubo Y."/>
            <person name="Nonoyama S."/>
            <person name="Nagata Y."/>
            <person name="Numata M."/>
            <person name="Tsuchikane K."/>
            <person name="Hosoyama A."/>
            <person name="Yamazoe A."/>
            <person name="Tsuda M."/>
            <person name="Fujita N."/>
            <person name="Kawai F."/>
        </authorList>
    </citation>
    <scope>NUCLEOTIDE SEQUENCE [LARGE SCALE GENOMIC DNA]</scope>
    <source>
        <strain evidence="2 3">203-1</strain>
    </source>
</reference>
<feature type="chain" id="PRO_5007502211" evidence="1">
    <location>
        <begin position="25"/>
        <end position="193"/>
    </location>
</feature>
<accession>A0A142VV70</accession>
<dbReference type="PANTHER" id="PTHR37691">
    <property type="entry name" value="BLR3518 PROTEIN"/>
    <property type="match status" value="1"/>
</dbReference>
<protein>
    <submittedName>
        <fullName evidence="2">Uncharacterized protein</fullName>
    </submittedName>
</protein>
<gene>
    <name evidence="2" type="ORF">AOA14_03300</name>
</gene>
<dbReference type="PANTHER" id="PTHR37691:SF1">
    <property type="entry name" value="BLR3518 PROTEIN"/>
    <property type="match status" value="1"/>
</dbReference>